<comment type="function">
    <text evidence="1">Acyl transferase is part of the fatty acid reductase system required for aldehyde biosynthesis; it produces fatty acids for the luminescent reaction.</text>
</comment>
<protein>
    <recommendedName>
        <fullName evidence="6">Thioesterase domain-containing protein</fullName>
    </recommendedName>
</protein>
<evidence type="ECO:0000313" key="4">
    <source>
        <dbReference type="EMBL" id="MCG5447289.1"/>
    </source>
</evidence>
<comment type="caution">
    <text evidence="4">The sequence shown here is derived from an EMBL/GenBank/DDBJ whole genome shotgun (WGS) entry which is preliminary data.</text>
</comment>
<evidence type="ECO:0000256" key="3">
    <source>
        <dbReference type="ARBA" id="ARBA00023315"/>
    </source>
</evidence>
<keyword evidence="3" id="KW-0012">Acyltransferase</keyword>
<accession>A0ABS9NBE4</accession>
<dbReference type="EMBL" id="JAKKFD010000066">
    <property type="protein sequence ID" value="MCG5447289.1"/>
    <property type="molecule type" value="Genomic_DNA"/>
</dbReference>
<organism evidence="4 5">
    <name type="scientific">Micromonospora trifolii</name>
    <dbReference type="NCBI Taxonomy" id="2911208"/>
    <lineage>
        <taxon>Bacteria</taxon>
        <taxon>Bacillati</taxon>
        <taxon>Actinomycetota</taxon>
        <taxon>Actinomycetes</taxon>
        <taxon>Micromonosporales</taxon>
        <taxon>Micromonosporaceae</taxon>
        <taxon>Micromonospora</taxon>
    </lineage>
</organism>
<keyword evidence="2" id="KW-0808">Transferase</keyword>
<dbReference type="InterPro" id="IPR029058">
    <property type="entry name" value="AB_hydrolase_fold"/>
</dbReference>
<gene>
    <name evidence="4" type="ORF">NIE79_006032</name>
</gene>
<dbReference type="SUPFAM" id="SSF53474">
    <property type="entry name" value="alpha/beta-Hydrolases"/>
    <property type="match status" value="1"/>
</dbReference>
<evidence type="ECO:0000313" key="5">
    <source>
        <dbReference type="Proteomes" id="UP001201629"/>
    </source>
</evidence>
<reference evidence="4 5" key="1">
    <citation type="submission" date="2022-01" db="EMBL/GenBank/DDBJ databases">
        <authorList>
            <person name="Riesco R."/>
            <person name="Trujillo M.E."/>
        </authorList>
    </citation>
    <scope>NUCLEOTIDE SEQUENCE [LARGE SCALE GENOMIC DNA]</scope>
    <source>
        <strain evidence="4 5">NIE79</strain>
    </source>
</reference>
<dbReference type="InterPro" id="IPR003157">
    <property type="entry name" value="LuxD"/>
</dbReference>
<dbReference type="Gene3D" id="3.40.50.1820">
    <property type="entry name" value="alpha/beta hydrolase"/>
    <property type="match status" value="1"/>
</dbReference>
<dbReference type="Pfam" id="PF02273">
    <property type="entry name" value="Acyl_transf_2"/>
    <property type="match status" value="1"/>
</dbReference>
<evidence type="ECO:0008006" key="6">
    <source>
        <dbReference type="Google" id="ProtNLM"/>
    </source>
</evidence>
<evidence type="ECO:0000256" key="1">
    <source>
        <dbReference type="ARBA" id="ARBA00003846"/>
    </source>
</evidence>
<dbReference type="RefSeq" id="WP_238682107.1">
    <property type="nucleotide sequence ID" value="NZ_JAKKFD010000066.1"/>
</dbReference>
<dbReference type="Proteomes" id="UP001201629">
    <property type="component" value="Unassembled WGS sequence"/>
</dbReference>
<evidence type="ECO:0000256" key="2">
    <source>
        <dbReference type="ARBA" id="ARBA00022679"/>
    </source>
</evidence>
<sequence length="306" mass="33354">MKTERLDAWTSEGRRVAVWRSAPEDFAPDAPIVVMSPGFARRMRDVGSIALCLVGNGAIVYRFDSIDHIGLSDGDIRNFTLTGMRQSMIAAIELARATENRRGVRLVAMSLANLAAYQVAAEDKDIERIMALSGVVDGHRTITEVTGRDYLSMAREELPAILPVMGHDVDPVPLWTDSRETRCLSYERTIRSLKAISAPVANCVAEGDPWVDVGECTTAYTDGDGGERLVIKLPYSGHDLGRNPVAVMTILERMASLAIGNGPMHDADPQAVLMPTFDAVLEARIAERQQDFSEQRAAKTEGSPAV</sequence>
<name>A0ABS9NBE4_9ACTN</name>
<proteinExistence type="predicted"/>
<keyword evidence="5" id="KW-1185">Reference proteome</keyword>